<dbReference type="InterPro" id="IPR011711">
    <property type="entry name" value="GntR_C"/>
</dbReference>
<dbReference type="InterPro" id="IPR008920">
    <property type="entry name" value="TF_FadR/GntR_C"/>
</dbReference>
<keyword evidence="3" id="KW-0804">Transcription</keyword>
<dbReference type="PROSITE" id="PS50949">
    <property type="entry name" value="HTH_GNTR"/>
    <property type="match status" value="1"/>
</dbReference>
<dbReference type="SUPFAM" id="SSF46785">
    <property type="entry name" value="Winged helix' DNA-binding domain"/>
    <property type="match status" value="1"/>
</dbReference>
<dbReference type="InterPro" id="IPR000524">
    <property type="entry name" value="Tscrpt_reg_HTH_GntR"/>
</dbReference>
<sequence length="215" mass="25102">MQSKSLAEKAYQEIRKKIITGKHLPGDVLSENGLSKELEMSRTPIRDALLRLDSEGFIVTLKNRGILVKELSYKELFEINELNNCMSSFAIDLVNEGNSTFNLEKLQLHLENQLNAEEHDNYYEYVQQTILFGRTIIEATNNHVMLQTYDSFRDKTLRIAMVNWKLRPNEKHYSANEINSKIYEAIVAKKYEHAKTVIKEYHAYNLKRFITRGII</sequence>
<dbReference type="PANTHER" id="PTHR43537">
    <property type="entry name" value="TRANSCRIPTIONAL REGULATOR, GNTR FAMILY"/>
    <property type="match status" value="1"/>
</dbReference>
<dbReference type="PRINTS" id="PR00035">
    <property type="entry name" value="HTHGNTR"/>
</dbReference>
<dbReference type="Pfam" id="PF07729">
    <property type="entry name" value="FCD"/>
    <property type="match status" value="1"/>
</dbReference>
<dbReference type="Gene3D" id="1.20.120.530">
    <property type="entry name" value="GntR ligand-binding domain-like"/>
    <property type="match status" value="1"/>
</dbReference>
<accession>A0ABT9Z2Q9</accession>
<dbReference type="InterPro" id="IPR036388">
    <property type="entry name" value="WH-like_DNA-bd_sf"/>
</dbReference>
<comment type="caution">
    <text evidence="5">The sequence shown here is derived from an EMBL/GenBank/DDBJ whole genome shotgun (WGS) entry which is preliminary data.</text>
</comment>
<organism evidence="5 6">
    <name type="scientific">Metabacillus niabensis</name>
    <dbReference type="NCBI Taxonomy" id="324854"/>
    <lineage>
        <taxon>Bacteria</taxon>
        <taxon>Bacillati</taxon>
        <taxon>Bacillota</taxon>
        <taxon>Bacilli</taxon>
        <taxon>Bacillales</taxon>
        <taxon>Bacillaceae</taxon>
        <taxon>Metabacillus</taxon>
    </lineage>
</organism>
<dbReference type="SUPFAM" id="SSF48008">
    <property type="entry name" value="GntR ligand-binding domain-like"/>
    <property type="match status" value="1"/>
</dbReference>
<evidence type="ECO:0000313" key="5">
    <source>
        <dbReference type="EMBL" id="MDQ0226542.1"/>
    </source>
</evidence>
<dbReference type="Proteomes" id="UP001232245">
    <property type="component" value="Unassembled WGS sequence"/>
</dbReference>
<evidence type="ECO:0000256" key="1">
    <source>
        <dbReference type="ARBA" id="ARBA00023015"/>
    </source>
</evidence>
<evidence type="ECO:0000259" key="4">
    <source>
        <dbReference type="PROSITE" id="PS50949"/>
    </source>
</evidence>
<proteinExistence type="predicted"/>
<name>A0ABT9Z2Q9_9BACI</name>
<dbReference type="RefSeq" id="WP_174881409.1">
    <property type="nucleotide sequence ID" value="NZ_CADEPK010000353.1"/>
</dbReference>
<reference evidence="5 6" key="1">
    <citation type="submission" date="2023-07" db="EMBL/GenBank/DDBJ databases">
        <title>Genomic Encyclopedia of Type Strains, Phase IV (KMG-IV): sequencing the most valuable type-strain genomes for metagenomic binning, comparative biology and taxonomic classification.</title>
        <authorList>
            <person name="Goeker M."/>
        </authorList>
    </citation>
    <scope>NUCLEOTIDE SEQUENCE [LARGE SCALE GENOMIC DNA]</scope>
    <source>
        <strain evidence="5 6">DSM 17723</strain>
    </source>
</reference>
<dbReference type="InterPro" id="IPR036390">
    <property type="entry name" value="WH_DNA-bd_sf"/>
</dbReference>
<evidence type="ECO:0000313" key="6">
    <source>
        <dbReference type="Proteomes" id="UP001232245"/>
    </source>
</evidence>
<evidence type="ECO:0000256" key="2">
    <source>
        <dbReference type="ARBA" id="ARBA00023125"/>
    </source>
</evidence>
<dbReference type="Pfam" id="PF00392">
    <property type="entry name" value="GntR"/>
    <property type="match status" value="1"/>
</dbReference>
<dbReference type="Gene3D" id="1.10.10.10">
    <property type="entry name" value="Winged helix-like DNA-binding domain superfamily/Winged helix DNA-binding domain"/>
    <property type="match status" value="1"/>
</dbReference>
<dbReference type="CDD" id="cd07377">
    <property type="entry name" value="WHTH_GntR"/>
    <property type="match status" value="1"/>
</dbReference>
<keyword evidence="1" id="KW-0805">Transcription regulation</keyword>
<dbReference type="GO" id="GO:0003677">
    <property type="term" value="F:DNA binding"/>
    <property type="evidence" value="ECO:0007669"/>
    <property type="project" value="UniProtKB-KW"/>
</dbReference>
<dbReference type="PANTHER" id="PTHR43537:SF24">
    <property type="entry name" value="GLUCONATE OPERON TRANSCRIPTIONAL REPRESSOR"/>
    <property type="match status" value="1"/>
</dbReference>
<dbReference type="EMBL" id="JAUSTZ010000005">
    <property type="protein sequence ID" value="MDQ0226542.1"/>
    <property type="molecule type" value="Genomic_DNA"/>
</dbReference>
<keyword evidence="6" id="KW-1185">Reference proteome</keyword>
<evidence type="ECO:0000256" key="3">
    <source>
        <dbReference type="ARBA" id="ARBA00023163"/>
    </source>
</evidence>
<dbReference type="SMART" id="SM00345">
    <property type="entry name" value="HTH_GNTR"/>
    <property type="match status" value="1"/>
</dbReference>
<feature type="domain" description="HTH gntR-type" evidence="4">
    <location>
        <begin position="4"/>
        <end position="71"/>
    </location>
</feature>
<keyword evidence="2 5" id="KW-0238">DNA-binding</keyword>
<protein>
    <submittedName>
        <fullName evidence="5">DNA-binding GntR family transcriptional regulator</fullName>
    </submittedName>
</protein>
<gene>
    <name evidence="5" type="ORF">J2S02_002887</name>
</gene>